<evidence type="ECO:0000313" key="2">
    <source>
        <dbReference type="EMBL" id="MCI2242115.1"/>
    </source>
</evidence>
<dbReference type="PANTHER" id="PTHR37301:SF1">
    <property type="entry name" value="DNA-BINDING PROTEIN"/>
    <property type="match status" value="1"/>
</dbReference>
<dbReference type="SUPFAM" id="SSF47413">
    <property type="entry name" value="lambda repressor-like DNA-binding domains"/>
    <property type="match status" value="1"/>
</dbReference>
<dbReference type="Proteomes" id="UP001430755">
    <property type="component" value="Unassembled WGS sequence"/>
</dbReference>
<dbReference type="RefSeq" id="WP_242165013.1">
    <property type="nucleotide sequence ID" value="NZ_JAJMLW010000002.1"/>
</dbReference>
<name>A0ABS9WHU3_9ACTN</name>
<dbReference type="InterPro" id="IPR010982">
    <property type="entry name" value="Lambda_DNA-bd_dom_sf"/>
</dbReference>
<sequence length="68" mass="7311">MGVVSFDLSAPLDKAGMSIEELADKIDLGDDKLERVRNQKLSAVRLSTLAAICDALSCEPGDVLKYSK</sequence>
<comment type="caution">
    <text evidence="2">The sequence shown here is derived from an EMBL/GenBank/DDBJ whole genome shotgun (WGS) entry which is preliminary data.</text>
</comment>
<feature type="domain" description="HTH cro/C1-type" evidence="1">
    <location>
        <begin position="12"/>
        <end position="67"/>
    </location>
</feature>
<organism evidence="2 3">
    <name type="scientific">Adlercreutzia faecimuris</name>
    <dbReference type="NCBI Taxonomy" id="2897341"/>
    <lineage>
        <taxon>Bacteria</taxon>
        <taxon>Bacillati</taxon>
        <taxon>Actinomycetota</taxon>
        <taxon>Coriobacteriia</taxon>
        <taxon>Eggerthellales</taxon>
        <taxon>Eggerthellaceae</taxon>
        <taxon>Adlercreutzia</taxon>
    </lineage>
</organism>
<dbReference type="EMBL" id="JAJMLW010000002">
    <property type="protein sequence ID" value="MCI2242115.1"/>
    <property type="molecule type" value="Genomic_DNA"/>
</dbReference>
<dbReference type="PANTHER" id="PTHR37301">
    <property type="entry name" value="DNA-BINDING PROTEIN-RELATED"/>
    <property type="match status" value="1"/>
</dbReference>
<accession>A0ABS9WHU3</accession>
<dbReference type="Pfam" id="PF13443">
    <property type="entry name" value="HTH_26"/>
    <property type="match status" value="1"/>
</dbReference>
<reference evidence="2" key="1">
    <citation type="submission" date="2021-11" db="EMBL/GenBank/DDBJ databases">
        <title>A Novel Adlercreutzia Species, isolated from a Allomyrina dichotoma larva feces.</title>
        <authorList>
            <person name="Suh M.K."/>
        </authorList>
    </citation>
    <scope>NUCLEOTIDE SEQUENCE</scope>
    <source>
        <strain evidence="2">JBNU-10</strain>
    </source>
</reference>
<proteinExistence type="predicted"/>
<evidence type="ECO:0000259" key="1">
    <source>
        <dbReference type="Pfam" id="PF13443"/>
    </source>
</evidence>
<dbReference type="InterPro" id="IPR001387">
    <property type="entry name" value="Cro/C1-type_HTH"/>
</dbReference>
<evidence type="ECO:0000313" key="3">
    <source>
        <dbReference type="Proteomes" id="UP001430755"/>
    </source>
</evidence>
<keyword evidence="3" id="KW-1185">Reference proteome</keyword>
<dbReference type="Gene3D" id="1.10.260.40">
    <property type="entry name" value="lambda repressor-like DNA-binding domains"/>
    <property type="match status" value="1"/>
</dbReference>
<gene>
    <name evidence="2" type="ORF">LPT13_07100</name>
</gene>
<protein>
    <submittedName>
        <fullName evidence="2">Helix-turn-helix transcriptional regulator</fullName>
    </submittedName>
</protein>